<reference evidence="1" key="1">
    <citation type="submission" date="2024-09" db="EMBL/GenBank/DDBJ databases">
        <title>Black Yeasts Isolated from many extreme environments.</title>
        <authorList>
            <person name="Coleine C."/>
            <person name="Stajich J.E."/>
            <person name="Selbmann L."/>
        </authorList>
    </citation>
    <scope>NUCLEOTIDE SEQUENCE</scope>
    <source>
        <strain evidence="1">CCFEE 5737</strain>
    </source>
</reference>
<dbReference type="EMBL" id="JAWDJW010009986">
    <property type="protein sequence ID" value="KAK3052440.1"/>
    <property type="molecule type" value="Genomic_DNA"/>
</dbReference>
<proteinExistence type="predicted"/>
<comment type="caution">
    <text evidence="1">The sequence shown here is derived from an EMBL/GenBank/DDBJ whole genome shotgun (WGS) entry which is preliminary data.</text>
</comment>
<evidence type="ECO:0000313" key="1">
    <source>
        <dbReference type="EMBL" id="KAK3052440.1"/>
    </source>
</evidence>
<organism evidence="1 2">
    <name type="scientific">Coniosporium uncinatum</name>
    <dbReference type="NCBI Taxonomy" id="93489"/>
    <lineage>
        <taxon>Eukaryota</taxon>
        <taxon>Fungi</taxon>
        <taxon>Dikarya</taxon>
        <taxon>Ascomycota</taxon>
        <taxon>Pezizomycotina</taxon>
        <taxon>Dothideomycetes</taxon>
        <taxon>Dothideomycetes incertae sedis</taxon>
        <taxon>Coniosporium</taxon>
    </lineage>
</organism>
<feature type="non-terminal residue" evidence="1">
    <location>
        <position position="133"/>
    </location>
</feature>
<protein>
    <submittedName>
        <fullName evidence="1">Uncharacterized protein</fullName>
    </submittedName>
</protein>
<evidence type="ECO:0000313" key="2">
    <source>
        <dbReference type="Proteomes" id="UP001186974"/>
    </source>
</evidence>
<keyword evidence="2" id="KW-1185">Reference proteome</keyword>
<dbReference type="Proteomes" id="UP001186974">
    <property type="component" value="Unassembled WGS sequence"/>
</dbReference>
<gene>
    <name evidence="1" type="ORF">LTS18_012289</name>
</gene>
<name>A0ACC3CXJ5_9PEZI</name>
<accession>A0ACC3CXJ5</accession>
<sequence>MASDQPKPSYAQQLLIDISEDHSSVPPAHQHTNEPVQHEWTPTTNADYNDFWGPDETQGEWKDWYDQKKKAQREKPAVQIRKTYNELAPHATVIEHKPANFTTEAKELIREYLGDLPRRRQVPDEELESLDKI</sequence>